<proteinExistence type="predicted"/>
<dbReference type="Pfam" id="PF00455">
    <property type="entry name" value="DeoRC"/>
    <property type="match status" value="1"/>
</dbReference>
<accession>A0ABN6XPE5</accession>
<dbReference type="RefSeq" id="WP_286279308.1">
    <property type="nucleotide sequence ID" value="NZ_AP027731.1"/>
</dbReference>
<dbReference type="PANTHER" id="PTHR30363:SF44">
    <property type="entry name" value="AGA OPERON TRANSCRIPTIONAL REPRESSOR-RELATED"/>
    <property type="match status" value="1"/>
</dbReference>
<dbReference type="InterPro" id="IPR037171">
    <property type="entry name" value="NagB/RpiA_transferase-like"/>
</dbReference>
<gene>
    <name evidence="2" type="ORF">GCM10025866_16010</name>
</gene>
<organism evidence="2 3">
    <name type="scientific">Naasia aerilata</name>
    <dbReference type="NCBI Taxonomy" id="1162966"/>
    <lineage>
        <taxon>Bacteria</taxon>
        <taxon>Bacillati</taxon>
        <taxon>Actinomycetota</taxon>
        <taxon>Actinomycetes</taxon>
        <taxon>Micrococcales</taxon>
        <taxon>Microbacteriaceae</taxon>
        <taxon>Naasia</taxon>
    </lineage>
</organism>
<sequence length="130" mass="13654">MHRARRPLLIALGGTYQASTRSFTGQPARDGLERVSLDVAVLSATAVDDSGLLCANDLDAEMKRAMGAAARRRILLVDSTKIGGRAPIRFGALSSIDLVITGAAATEEQRALLEAAGDVLYVSDTLEAAQ</sequence>
<evidence type="ECO:0000313" key="2">
    <source>
        <dbReference type="EMBL" id="BDZ45692.1"/>
    </source>
</evidence>
<evidence type="ECO:0000259" key="1">
    <source>
        <dbReference type="Pfam" id="PF00455"/>
    </source>
</evidence>
<dbReference type="Proteomes" id="UP001321498">
    <property type="component" value="Chromosome"/>
</dbReference>
<protein>
    <recommendedName>
        <fullName evidence="1">DeoR-like transcriptional repressor C-terminal sensor domain-containing protein</fullName>
    </recommendedName>
</protein>
<evidence type="ECO:0000313" key="3">
    <source>
        <dbReference type="Proteomes" id="UP001321498"/>
    </source>
</evidence>
<reference evidence="3" key="1">
    <citation type="journal article" date="2019" name="Int. J. Syst. Evol. Microbiol.">
        <title>The Global Catalogue of Microorganisms (GCM) 10K type strain sequencing project: providing services to taxonomists for standard genome sequencing and annotation.</title>
        <authorList>
            <consortium name="The Broad Institute Genomics Platform"/>
            <consortium name="The Broad Institute Genome Sequencing Center for Infectious Disease"/>
            <person name="Wu L."/>
            <person name="Ma J."/>
        </authorList>
    </citation>
    <scope>NUCLEOTIDE SEQUENCE [LARGE SCALE GENOMIC DNA]</scope>
    <source>
        <strain evidence="3">NBRC 108725</strain>
    </source>
</reference>
<dbReference type="SMART" id="SM01134">
    <property type="entry name" value="DeoRC"/>
    <property type="match status" value="1"/>
</dbReference>
<dbReference type="InterPro" id="IPR050313">
    <property type="entry name" value="Carb_Metab_HTH_regulators"/>
</dbReference>
<dbReference type="PANTHER" id="PTHR30363">
    <property type="entry name" value="HTH-TYPE TRANSCRIPTIONAL REGULATOR SRLR-RELATED"/>
    <property type="match status" value="1"/>
</dbReference>
<name>A0ABN6XPE5_9MICO</name>
<keyword evidence="3" id="KW-1185">Reference proteome</keyword>
<dbReference type="InterPro" id="IPR014036">
    <property type="entry name" value="DeoR-like_C"/>
</dbReference>
<dbReference type="SUPFAM" id="SSF100950">
    <property type="entry name" value="NagB/RpiA/CoA transferase-like"/>
    <property type="match status" value="1"/>
</dbReference>
<feature type="domain" description="DeoR-like transcriptional repressor C-terminal sensor" evidence="1">
    <location>
        <begin position="9"/>
        <end position="102"/>
    </location>
</feature>
<dbReference type="EMBL" id="AP027731">
    <property type="protein sequence ID" value="BDZ45692.1"/>
    <property type="molecule type" value="Genomic_DNA"/>
</dbReference>